<dbReference type="SUPFAM" id="SSF52058">
    <property type="entry name" value="L domain-like"/>
    <property type="match status" value="1"/>
</dbReference>
<organism evidence="3">
    <name type="scientific">Vitis vinifera</name>
    <name type="common">Grape</name>
    <dbReference type="NCBI Taxonomy" id="29760"/>
    <lineage>
        <taxon>Eukaryota</taxon>
        <taxon>Viridiplantae</taxon>
        <taxon>Streptophyta</taxon>
        <taxon>Embryophyta</taxon>
        <taxon>Tracheophyta</taxon>
        <taxon>Spermatophyta</taxon>
        <taxon>Magnoliopsida</taxon>
        <taxon>eudicotyledons</taxon>
        <taxon>Gunneridae</taxon>
        <taxon>Pentapetalae</taxon>
        <taxon>rosids</taxon>
        <taxon>Vitales</taxon>
        <taxon>Vitaceae</taxon>
        <taxon>Viteae</taxon>
        <taxon>Vitis</taxon>
    </lineage>
</organism>
<dbReference type="Pfam" id="PF13976">
    <property type="entry name" value="gag_pre-integrs"/>
    <property type="match status" value="1"/>
</dbReference>
<dbReference type="PANTHER" id="PTHR42648:SF28">
    <property type="entry name" value="TRANSPOSON-ENCODED PROTEIN WITH RIBONUCLEASE H-LIKE AND RETROVIRUS ZINC FINGER-LIKE DOMAINS"/>
    <property type="match status" value="1"/>
</dbReference>
<proteinExistence type="predicted"/>
<feature type="domain" description="GAG-pre-integrase" evidence="1">
    <location>
        <begin position="337"/>
        <end position="412"/>
    </location>
</feature>
<evidence type="ECO:0000259" key="2">
    <source>
        <dbReference type="Pfam" id="PF25019"/>
    </source>
</evidence>
<dbReference type="InterPro" id="IPR032675">
    <property type="entry name" value="LRR_dom_sf"/>
</dbReference>
<dbReference type="Pfam" id="PF25019">
    <property type="entry name" value="LRR_R13L1-DRL21"/>
    <property type="match status" value="1"/>
</dbReference>
<protein>
    <submittedName>
        <fullName evidence="3">Uncharacterized protein</fullName>
    </submittedName>
</protein>
<dbReference type="InterPro" id="IPR025724">
    <property type="entry name" value="GAG-pre-integrase_dom"/>
</dbReference>
<dbReference type="EMBL" id="AM486057">
    <property type="protein sequence ID" value="CAN84073.1"/>
    <property type="molecule type" value="Genomic_DNA"/>
</dbReference>
<feature type="domain" description="R13L1/DRL21-like LRR repeat region" evidence="2">
    <location>
        <begin position="4"/>
        <end position="80"/>
    </location>
</feature>
<dbReference type="SUPFAM" id="SSF53098">
    <property type="entry name" value="Ribonuclease H-like"/>
    <property type="match status" value="1"/>
</dbReference>
<dbReference type="GO" id="GO:0003676">
    <property type="term" value="F:nucleic acid binding"/>
    <property type="evidence" value="ECO:0007669"/>
    <property type="project" value="InterPro"/>
</dbReference>
<accession>A5C8K2</accession>
<sequence>MDIQDARDVNLRTKLNLEEFDDLRNEDIEMEVLLSQQPHTSLKKLNIEDYGGRQFPNWIFGQLPFLKKLDIQEMDRVRSVGLEFEGQVSLYAKPFQCLESLCFEDMKEWEEWSWSTKSFSHLLNLKIIHCPRLREEKVQGLPYNIQYLEIRKCDNLEKLPHGLYGYASLTELIIQDCAKLVSFPDQGFSLMLRRLTIANCQSLSSLPDKMMMSSHSNSSNNSNVCLCLLEYLNIEKCPSLICFPKGQLPTTLKILRISCCENPRSLLEDMDVCALEHILIEGCLSLIGFSNGIVHSYSQFHRRCFIPIIMLLKFEHLGVVSLYLNSNVIGTSSLTDKLYKLNIKATNGNETLHSSDYGIKRKLINENSSMLWHKRLGQISNQQIQRLVSEGLLDPLDFSDFQVCIECIKGKQTNMRKKDANRCSDILELIHTDICGPFLIASWNGQQYFITFIDDYSCYGYLYLIHEKSQSLDVFKNFKVEVEN</sequence>
<evidence type="ECO:0000259" key="1">
    <source>
        <dbReference type="Pfam" id="PF13976"/>
    </source>
</evidence>
<dbReference type="InterPro" id="IPR012337">
    <property type="entry name" value="RNaseH-like_sf"/>
</dbReference>
<dbReference type="AlphaFoldDB" id="A5C8K2"/>
<dbReference type="InterPro" id="IPR056789">
    <property type="entry name" value="LRR_R13L1-DRL21"/>
</dbReference>
<dbReference type="Gene3D" id="3.30.420.10">
    <property type="entry name" value="Ribonuclease H-like superfamily/Ribonuclease H"/>
    <property type="match status" value="1"/>
</dbReference>
<evidence type="ECO:0000313" key="3">
    <source>
        <dbReference type="EMBL" id="CAN84073.1"/>
    </source>
</evidence>
<dbReference type="InterPro" id="IPR039537">
    <property type="entry name" value="Retrotran_Ty1/copia-like"/>
</dbReference>
<dbReference type="PANTHER" id="PTHR42648">
    <property type="entry name" value="TRANSPOSASE, PUTATIVE-RELATED"/>
    <property type="match status" value="1"/>
</dbReference>
<dbReference type="Gene3D" id="3.80.10.10">
    <property type="entry name" value="Ribonuclease Inhibitor"/>
    <property type="match status" value="2"/>
</dbReference>
<name>A5C8K2_VITVI</name>
<reference evidence="3" key="1">
    <citation type="journal article" date="2007" name="PLoS ONE">
        <title>The first genome sequence of an elite grapevine cultivar (Pinot noir Vitis vinifera L.): coping with a highly heterozygous genome.</title>
        <authorList>
            <person name="Velasco R."/>
            <person name="Zharkikh A."/>
            <person name="Troggio M."/>
            <person name="Cartwright D.A."/>
            <person name="Cestaro A."/>
            <person name="Pruss D."/>
            <person name="Pindo M."/>
            <person name="FitzGerald L.M."/>
            <person name="Vezzulli S."/>
            <person name="Reid J."/>
            <person name="Malacarne G."/>
            <person name="Iliev D."/>
            <person name="Coppola G."/>
            <person name="Wardell B."/>
            <person name="Micheletti D."/>
            <person name="Macalma T."/>
            <person name="Facci M."/>
            <person name="Mitchell J.T."/>
            <person name="Perazzolli M."/>
            <person name="Eldredge G."/>
            <person name="Gatto P."/>
            <person name="Oyzerski R."/>
            <person name="Moretto M."/>
            <person name="Gutin N."/>
            <person name="Stefanini M."/>
            <person name="Chen Y."/>
            <person name="Segala C."/>
            <person name="Davenport C."/>
            <person name="Dematte L."/>
            <person name="Mraz A."/>
            <person name="Battilana J."/>
            <person name="Stormo K."/>
            <person name="Costa F."/>
            <person name="Tao Q."/>
            <person name="Si-Ammour A."/>
            <person name="Harkins T."/>
            <person name="Lackey A."/>
            <person name="Perbost C."/>
            <person name="Taillon B."/>
            <person name="Stella A."/>
            <person name="Solovyev V."/>
            <person name="Fawcett J.A."/>
            <person name="Sterck L."/>
            <person name="Vandepoele K."/>
            <person name="Grando S.M."/>
            <person name="Toppo S."/>
            <person name="Moser C."/>
            <person name="Lanchbury J."/>
            <person name="Bogden R."/>
            <person name="Skolnick M."/>
            <person name="Sgaramella V."/>
            <person name="Bhatnagar S.K."/>
            <person name="Fontana P."/>
            <person name="Gutin A."/>
            <person name="Van de Peer Y."/>
            <person name="Salamini F."/>
            <person name="Viola R."/>
        </authorList>
    </citation>
    <scope>NUCLEOTIDE SEQUENCE</scope>
</reference>
<dbReference type="ExpressionAtlas" id="A5C8K2">
    <property type="expression patterns" value="baseline"/>
</dbReference>
<gene>
    <name evidence="3" type="ORF">VITISV_009440</name>
</gene>
<dbReference type="InterPro" id="IPR036397">
    <property type="entry name" value="RNaseH_sf"/>
</dbReference>